<keyword evidence="4" id="KW-1185">Reference proteome</keyword>
<accession>A0A0D6P6G1</accession>
<reference evidence="3 4" key="1">
    <citation type="submission" date="2012-11" db="EMBL/GenBank/DDBJ databases">
        <title>Whole genome sequence of Acidisphaera rubrifaciens HS-AP3.</title>
        <authorList>
            <person name="Azuma Y."/>
            <person name="Higashiura N."/>
            <person name="Hirakawa H."/>
            <person name="Matsushita K."/>
        </authorList>
    </citation>
    <scope>NUCLEOTIDE SEQUENCE [LARGE SCALE GENOMIC DNA]</scope>
    <source>
        <strain evidence="3 4">HS-AP3</strain>
    </source>
</reference>
<dbReference type="Gene3D" id="3.90.1720.10">
    <property type="entry name" value="endopeptidase domain like (from Nostoc punctiforme)"/>
    <property type="match status" value="1"/>
</dbReference>
<name>A0A0D6P6G1_9PROT</name>
<feature type="region of interest" description="Disordered" evidence="1">
    <location>
        <begin position="241"/>
        <end position="272"/>
    </location>
</feature>
<organism evidence="3 4">
    <name type="scientific">Acidisphaera rubrifaciens HS-AP3</name>
    <dbReference type="NCBI Taxonomy" id="1231350"/>
    <lineage>
        <taxon>Bacteria</taxon>
        <taxon>Pseudomonadati</taxon>
        <taxon>Pseudomonadota</taxon>
        <taxon>Alphaproteobacteria</taxon>
        <taxon>Acetobacterales</taxon>
        <taxon>Acetobacteraceae</taxon>
        <taxon>Acidisphaera</taxon>
    </lineage>
</organism>
<evidence type="ECO:0000259" key="2">
    <source>
        <dbReference type="PROSITE" id="PS50911"/>
    </source>
</evidence>
<dbReference type="InterPro" id="IPR007921">
    <property type="entry name" value="CHAP_dom"/>
</dbReference>
<sequence length="272" mass="28946">MRVRNAGTTALILGSLVLIGLSAPVTAQAGYRRTASHHGHASHYAKRGGHGRYAWGGGRLQCVPFARADSGIELAGNAAGWWYEAAGVYERGSRPEAGAVLNFAANGRMRLGHVAVVSRVLNSREIEVDHANWWGPGSYGGVARGVPVVDVSPNNDWTAVRVGLDRSGDFGSIYPTHGFIYDRPDHGTMVANNTVAPPVTGLGAAPADLRPHVRMASLTTGPVPYDEVAEAPADTDFRTTRLGHHHGRHGHASAHRTTHSRHAARTGTHHRG</sequence>
<evidence type="ECO:0000313" key="3">
    <source>
        <dbReference type="EMBL" id="GAN76464.1"/>
    </source>
</evidence>
<dbReference type="PROSITE" id="PS50911">
    <property type="entry name" value="CHAP"/>
    <property type="match status" value="1"/>
</dbReference>
<dbReference type="Pfam" id="PF05257">
    <property type="entry name" value="CHAP"/>
    <property type="match status" value="1"/>
</dbReference>
<comment type="caution">
    <text evidence="3">The sequence shown here is derived from an EMBL/GenBank/DDBJ whole genome shotgun (WGS) entry which is preliminary data.</text>
</comment>
<dbReference type="Proteomes" id="UP000032680">
    <property type="component" value="Unassembled WGS sequence"/>
</dbReference>
<dbReference type="EMBL" id="BANB01000101">
    <property type="protein sequence ID" value="GAN76464.1"/>
    <property type="molecule type" value="Genomic_DNA"/>
</dbReference>
<dbReference type="SUPFAM" id="SSF54001">
    <property type="entry name" value="Cysteine proteinases"/>
    <property type="match status" value="1"/>
</dbReference>
<evidence type="ECO:0000313" key="4">
    <source>
        <dbReference type="Proteomes" id="UP000032680"/>
    </source>
</evidence>
<feature type="domain" description="Peptidase C51" evidence="2">
    <location>
        <begin position="37"/>
        <end position="161"/>
    </location>
</feature>
<proteinExistence type="predicted"/>
<protein>
    <recommendedName>
        <fullName evidence="2">Peptidase C51 domain-containing protein</fullName>
    </recommendedName>
</protein>
<evidence type="ECO:0000256" key="1">
    <source>
        <dbReference type="SAM" id="MobiDB-lite"/>
    </source>
</evidence>
<dbReference type="AlphaFoldDB" id="A0A0D6P6G1"/>
<gene>
    <name evidence="3" type="ORF">Asru_0101_03</name>
</gene>
<dbReference type="OrthoDB" id="7279151at2"/>
<dbReference type="RefSeq" id="WP_084623216.1">
    <property type="nucleotide sequence ID" value="NZ_BANB01000101.1"/>
</dbReference>
<dbReference type="InterPro" id="IPR038765">
    <property type="entry name" value="Papain-like_cys_pep_sf"/>
</dbReference>